<feature type="compositionally biased region" description="Polar residues" evidence="5">
    <location>
        <begin position="1"/>
        <end position="23"/>
    </location>
</feature>
<sequence length="397" mass="39942">MLSTNVSTSGASASRSPTNTLNTPARDRKESNIGAIVGGVIGGLLIVGIVVAVIVYMVVRSRRKPPPHDPALFKLSPPSSNPPVAPTSPAISSLAHGVMSSPLLSAPGATALHNLNDPSTIPITGFSPPRSIPSSTTAVGAAPLPDTSLYPPMMATHPVAWPGVPNASTMSRPDGAALPITLPSNSTVPPWAWADVVSQGAFDIAIAQTITTTPAPGPTPTSSDTSSNTSTSRSSPSSTNTSSSSDGGGKSTSVGAIVGSVIGGLIIIGLVVVLVVWLLLRSKRKAAAAVATGIPSSPPMSGTGYVVTAFPPVNPASTGGIGMPKLYNPDDPSTFPMMMDQSSPGLKGSPATTMLSTTASTPPMSTVPPSISPQSSPAMSGIQSPMKLTPNRKITEP</sequence>
<evidence type="ECO:0000256" key="2">
    <source>
        <dbReference type="ARBA" id="ARBA00022692"/>
    </source>
</evidence>
<name>A0A409YGH5_9AGAR</name>
<dbReference type="AlphaFoldDB" id="A0A409YGH5"/>
<feature type="transmembrane region" description="Helical" evidence="6">
    <location>
        <begin position="254"/>
        <end position="280"/>
    </location>
</feature>
<comment type="subcellular location">
    <subcellularLocation>
        <location evidence="1">Membrane</location>
        <topology evidence="1">Single-pass membrane protein</topology>
    </subcellularLocation>
</comment>
<dbReference type="InterPro" id="IPR051694">
    <property type="entry name" value="Immunoregulatory_rcpt-like"/>
</dbReference>
<evidence type="ECO:0000313" key="8">
    <source>
        <dbReference type="Proteomes" id="UP000284842"/>
    </source>
</evidence>
<feature type="region of interest" description="Disordered" evidence="5">
    <location>
        <begin position="66"/>
        <end position="88"/>
    </location>
</feature>
<dbReference type="InParanoid" id="A0A409YGH5"/>
<comment type="caution">
    <text evidence="7">The sequence shown here is derived from an EMBL/GenBank/DDBJ whole genome shotgun (WGS) entry which is preliminary data.</text>
</comment>
<gene>
    <name evidence="7" type="ORF">CVT24_011349</name>
</gene>
<evidence type="ECO:0000256" key="1">
    <source>
        <dbReference type="ARBA" id="ARBA00004167"/>
    </source>
</evidence>
<feature type="compositionally biased region" description="Polar residues" evidence="5">
    <location>
        <begin position="340"/>
        <end position="383"/>
    </location>
</feature>
<keyword evidence="2 6" id="KW-0812">Transmembrane</keyword>
<dbReference type="PANTHER" id="PTHR15549">
    <property type="entry name" value="PAIRED IMMUNOGLOBULIN-LIKE TYPE 2 RECEPTOR"/>
    <property type="match status" value="1"/>
</dbReference>
<evidence type="ECO:0008006" key="9">
    <source>
        <dbReference type="Google" id="ProtNLM"/>
    </source>
</evidence>
<evidence type="ECO:0000256" key="5">
    <source>
        <dbReference type="SAM" id="MobiDB-lite"/>
    </source>
</evidence>
<keyword evidence="8" id="KW-1185">Reference proteome</keyword>
<feature type="transmembrane region" description="Helical" evidence="6">
    <location>
        <begin position="33"/>
        <end position="59"/>
    </location>
</feature>
<protein>
    <recommendedName>
        <fullName evidence="9">Mid2 domain-containing protein</fullName>
    </recommendedName>
</protein>
<organism evidence="7 8">
    <name type="scientific">Panaeolus cyanescens</name>
    <dbReference type="NCBI Taxonomy" id="181874"/>
    <lineage>
        <taxon>Eukaryota</taxon>
        <taxon>Fungi</taxon>
        <taxon>Dikarya</taxon>
        <taxon>Basidiomycota</taxon>
        <taxon>Agaricomycotina</taxon>
        <taxon>Agaricomycetes</taxon>
        <taxon>Agaricomycetidae</taxon>
        <taxon>Agaricales</taxon>
        <taxon>Agaricineae</taxon>
        <taxon>Galeropsidaceae</taxon>
        <taxon>Panaeolus</taxon>
    </lineage>
</organism>
<feature type="region of interest" description="Disordered" evidence="5">
    <location>
        <begin position="339"/>
        <end position="397"/>
    </location>
</feature>
<evidence type="ECO:0000256" key="3">
    <source>
        <dbReference type="ARBA" id="ARBA00022989"/>
    </source>
</evidence>
<feature type="compositionally biased region" description="Low complexity" evidence="5">
    <location>
        <begin position="220"/>
        <end position="251"/>
    </location>
</feature>
<evidence type="ECO:0000313" key="7">
    <source>
        <dbReference type="EMBL" id="PPR02127.1"/>
    </source>
</evidence>
<feature type="region of interest" description="Disordered" evidence="5">
    <location>
        <begin position="1"/>
        <end position="26"/>
    </location>
</feature>
<keyword evidence="3 6" id="KW-1133">Transmembrane helix</keyword>
<accession>A0A409YGH5</accession>
<evidence type="ECO:0000256" key="6">
    <source>
        <dbReference type="SAM" id="Phobius"/>
    </source>
</evidence>
<dbReference type="GO" id="GO:0071944">
    <property type="term" value="C:cell periphery"/>
    <property type="evidence" value="ECO:0007669"/>
    <property type="project" value="UniProtKB-ARBA"/>
</dbReference>
<proteinExistence type="predicted"/>
<dbReference type="STRING" id="181874.A0A409YGH5"/>
<dbReference type="GO" id="GO:0016020">
    <property type="term" value="C:membrane"/>
    <property type="evidence" value="ECO:0007669"/>
    <property type="project" value="UniProtKB-SubCell"/>
</dbReference>
<keyword evidence="4 6" id="KW-0472">Membrane</keyword>
<dbReference type="Proteomes" id="UP000284842">
    <property type="component" value="Unassembled WGS sequence"/>
</dbReference>
<reference evidence="7 8" key="1">
    <citation type="journal article" date="2018" name="Evol. Lett.">
        <title>Horizontal gene cluster transfer increased hallucinogenic mushroom diversity.</title>
        <authorList>
            <person name="Reynolds H.T."/>
            <person name="Vijayakumar V."/>
            <person name="Gluck-Thaler E."/>
            <person name="Korotkin H.B."/>
            <person name="Matheny P.B."/>
            <person name="Slot J.C."/>
        </authorList>
    </citation>
    <scope>NUCLEOTIDE SEQUENCE [LARGE SCALE GENOMIC DNA]</scope>
    <source>
        <strain evidence="7 8">2629</strain>
    </source>
</reference>
<dbReference type="EMBL" id="NHTK01001188">
    <property type="protein sequence ID" value="PPR02127.1"/>
    <property type="molecule type" value="Genomic_DNA"/>
</dbReference>
<feature type="region of interest" description="Disordered" evidence="5">
    <location>
        <begin position="211"/>
        <end position="251"/>
    </location>
</feature>
<evidence type="ECO:0000256" key="4">
    <source>
        <dbReference type="ARBA" id="ARBA00023136"/>
    </source>
</evidence>